<sequence>MPSRYHEAIFNAIVVQVTSRSTPLQYHPITYQFKHITDFSSLPRQQQEVILNGWAFEDEEEVQEYLAEPAESMEALLLELSIVQDFYRTEFLRAKEMRDLSTWISSARGTASNVVRTTEGMTLDVLASSWRRNIAPALIGDLCDMLDDYVRTIDALVWVALRRSYTAKARMAVLSHREVCIRSTVEALNMELGLNTSTL</sequence>
<organism evidence="1 2">
    <name type="scientific">Coprinellus micaceus</name>
    <name type="common">Glistening ink-cap mushroom</name>
    <name type="synonym">Coprinus micaceus</name>
    <dbReference type="NCBI Taxonomy" id="71717"/>
    <lineage>
        <taxon>Eukaryota</taxon>
        <taxon>Fungi</taxon>
        <taxon>Dikarya</taxon>
        <taxon>Basidiomycota</taxon>
        <taxon>Agaricomycotina</taxon>
        <taxon>Agaricomycetes</taxon>
        <taxon>Agaricomycetidae</taxon>
        <taxon>Agaricales</taxon>
        <taxon>Agaricineae</taxon>
        <taxon>Psathyrellaceae</taxon>
        <taxon>Coprinellus</taxon>
    </lineage>
</organism>
<comment type="caution">
    <text evidence="1">The sequence shown here is derived from an EMBL/GenBank/DDBJ whole genome shotgun (WGS) entry which is preliminary data.</text>
</comment>
<evidence type="ECO:0000313" key="2">
    <source>
        <dbReference type="Proteomes" id="UP000298030"/>
    </source>
</evidence>
<accession>A0A4Y7SD87</accession>
<reference evidence="1 2" key="1">
    <citation type="journal article" date="2019" name="Nat. Ecol. Evol.">
        <title>Megaphylogeny resolves global patterns of mushroom evolution.</title>
        <authorList>
            <person name="Varga T."/>
            <person name="Krizsan K."/>
            <person name="Foldi C."/>
            <person name="Dima B."/>
            <person name="Sanchez-Garcia M."/>
            <person name="Sanchez-Ramirez S."/>
            <person name="Szollosi G.J."/>
            <person name="Szarkandi J.G."/>
            <person name="Papp V."/>
            <person name="Albert L."/>
            <person name="Andreopoulos W."/>
            <person name="Angelini C."/>
            <person name="Antonin V."/>
            <person name="Barry K.W."/>
            <person name="Bougher N.L."/>
            <person name="Buchanan P."/>
            <person name="Buyck B."/>
            <person name="Bense V."/>
            <person name="Catcheside P."/>
            <person name="Chovatia M."/>
            <person name="Cooper J."/>
            <person name="Damon W."/>
            <person name="Desjardin D."/>
            <person name="Finy P."/>
            <person name="Geml J."/>
            <person name="Haridas S."/>
            <person name="Hughes K."/>
            <person name="Justo A."/>
            <person name="Karasinski D."/>
            <person name="Kautmanova I."/>
            <person name="Kiss B."/>
            <person name="Kocsube S."/>
            <person name="Kotiranta H."/>
            <person name="LaButti K.M."/>
            <person name="Lechner B.E."/>
            <person name="Liimatainen K."/>
            <person name="Lipzen A."/>
            <person name="Lukacs Z."/>
            <person name="Mihaltcheva S."/>
            <person name="Morgado L.N."/>
            <person name="Niskanen T."/>
            <person name="Noordeloos M.E."/>
            <person name="Ohm R.A."/>
            <person name="Ortiz-Santana B."/>
            <person name="Ovrebo C."/>
            <person name="Racz N."/>
            <person name="Riley R."/>
            <person name="Savchenko A."/>
            <person name="Shiryaev A."/>
            <person name="Soop K."/>
            <person name="Spirin V."/>
            <person name="Szebenyi C."/>
            <person name="Tomsovsky M."/>
            <person name="Tulloss R.E."/>
            <person name="Uehling J."/>
            <person name="Grigoriev I.V."/>
            <person name="Vagvolgyi C."/>
            <person name="Papp T."/>
            <person name="Martin F.M."/>
            <person name="Miettinen O."/>
            <person name="Hibbett D.S."/>
            <person name="Nagy L.G."/>
        </authorList>
    </citation>
    <scope>NUCLEOTIDE SEQUENCE [LARGE SCALE GENOMIC DNA]</scope>
    <source>
        <strain evidence="1 2">FP101781</strain>
    </source>
</reference>
<gene>
    <name evidence="1" type="ORF">FA13DRAFT_1802000</name>
</gene>
<dbReference type="Proteomes" id="UP000298030">
    <property type="component" value="Unassembled WGS sequence"/>
</dbReference>
<keyword evidence="2" id="KW-1185">Reference proteome</keyword>
<evidence type="ECO:0000313" key="1">
    <source>
        <dbReference type="EMBL" id="TEB19671.1"/>
    </source>
</evidence>
<name>A0A4Y7SD87_COPMI</name>
<protein>
    <submittedName>
        <fullName evidence="1">Uncharacterized protein</fullName>
    </submittedName>
</protein>
<proteinExistence type="predicted"/>
<dbReference type="AlphaFoldDB" id="A0A4Y7SD87"/>
<dbReference type="EMBL" id="QPFP01000180">
    <property type="protein sequence ID" value="TEB19671.1"/>
    <property type="molecule type" value="Genomic_DNA"/>
</dbReference>